<organism evidence="2 3">
    <name type="scientific">Geodermatophilus aquaeductus</name>
    <dbReference type="NCBI Taxonomy" id="1564161"/>
    <lineage>
        <taxon>Bacteria</taxon>
        <taxon>Bacillati</taxon>
        <taxon>Actinomycetota</taxon>
        <taxon>Actinomycetes</taxon>
        <taxon>Geodermatophilales</taxon>
        <taxon>Geodermatophilaceae</taxon>
        <taxon>Geodermatophilus</taxon>
    </lineage>
</organism>
<dbReference type="PANTHER" id="PTHR37017">
    <property type="entry name" value="AB HYDROLASE-1 DOMAIN-CONTAINING PROTEIN-RELATED"/>
    <property type="match status" value="1"/>
</dbReference>
<dbReference type="PRINTS" id="PR00111">
    <property type="entry name" value="ABHYDROLASE"/>
</dbReference>
<gene>
    <name evidence="2" type="ORF">SAMN06273567_106209</name>
</gene>
<dbReference type="AlphaFoldDB" id="A0A521F0D3"/>
<feature type="domain" description="AB hydrolase-1" evidence="1">
    <location>
        <begin position="16"/>
        <end position="238"/>
    </location>
</feature>
<dbReference type="Pfam" id="PF12697">
    <property type="entry name" value="Abhydrolase_6"/>
    <property type="match status" value="1"/>
</dbReference>
<keyword evidence="3" id="KW-1185">Reference proteome</keyword>
<dbReference type="InterPro" id="IPR029058">
    <property type="entry name" value="AB_hydrolase_fold"/>
</dbReference>
<dbReference type="PANTHER" id="PTHR37017:SF11">
    <property type="entry name" value="ESTERASE_LIPASE_THIOESTERASE DOMAIN-CONTAINING PROTEIN"/>
    <property type="match status" value="1"/>
</dbReference>
<evidence type="ECO:0000313" key="3">
    <source>
        <dbReference type="Proteomes" id="UP000317484"/>
    </source>
</evidence>
<reference evidence="2 3" key="1">
    <citation type="submission" date="2017-05" db="EMBL/GenBank/DDBJ databases">
        <authorList>
            <person name="Varghese N."/>
            <person name="Submissions S."/>
        </authorList>
    </citation>
    <scope>NUCLEOTIDE SEQUENCE [LARGE SCALE GENOMIC DNA]</scope>
    <source>
        <strain evidence="2 3">DSM 46834</strain>
    </source>
</reference>
<dbReference type="EMBL" id="FXTJ01000006">
    <property type="protein sequence ID" value="SMO89536.1"/>
    <property type="molecule type" value="Genomic_DNA"/>
</dbReference>
<evidence type="ECO:0000259" key="1">
    <source>
        <dbReference type="Pfam" id="PF12697"/>
    </source>
</evidence>
<dbReference type="Proteomes" id="UP000317484">
    <property type="component" value="Unassembled WGS sequence"/>
</dbReference>
<dbReference type="GO" id="GO:0003824">
    <property type="term" value="F:catalytic activity"/>
    <property type="evidence" value="ECO:0007669"/>
    <property type="project" value="UniProtKB-ARBA"/>
</dbReference>
<proteinExistence type="predicted"/>
<accession>A0A521F0D3</accession>
<dbReference type="InterPro" id="IPR052897">
    <property type="entry name" value="Sec-Metab_Biosynth_Hydrolase"/>
</dbReference>
<name>A0A521F0D3_9ACTN</name>
<protein>
    <submittedName>
        <fullName evidence="2">Pimeloyl-ACP methyl ester carboxylesterase</fullName>
    </submittedName>
</protein>
<dbReference type="InterPro" id="IPR000073">
    <property type="entry name" value="AB_hydrolase_1"/>
</dbReference>
<sequence length="254" mass="26649">MSRRAGAGREDVGTSFLLVPGAGGRAWYWHRLVPELERRGHRAVAVDLPAGDDAAGLEAYAAVATAALDALVAGGDGADGDAVVVGQSMGGLTAPLVAARRPVRLLVLLNAMVPRPGETGGEWWDAVGQAAARDDLARSQERAVDADPDADFSHDVPPEVWAAGAEHAFAQSGTPFTEPWPLATWPDVPTRVLAGRDDRFFPPALQRRVARERLGLEVGEVPGGHLCALSRPEALAAALDGLVAQTSSRHADRT</sequence>
<evidence type="ECO:0000313" key="2">
    <source>
        <dbReference type="EMBL" id="SMO89536.1"/>
    </source>
</evidence>
<dbReference type="Gene3D" id="3.40.50.1820">
    <property type="entry name" value="alpha/beta hydrolase"/>
    <property type="match status" value="1"/>
</dbReference>
<dbReference type="SUPFAM" id="SSF53474">
    <property type="entry name" value="alpha/beta-Hydrolases"/>
    <property type="match status" value="1"/>
</dbReference>